<dbReference type="Proteomes" id="UP000641386">
    <property type="component" value="Unassembled WGS sequence"/>
</dbReference>
<accession>A0A919ANC0</accession>
<keyword evidence="2" id="KW-1185">Reference proteome</keyword>
<dbReference type="AlphaFoldDB" id="A0A919ANC0"/>
<protein>
    <submittedName>
        <fullName evidence="1">Uncharacterized protein</fullName>
    </submittedName>
</protein>
<name>A0A919ANC0_9ACTN</name>
<organism evidence="1 2">
    <name type="scientific">Streptomyces spiralis</name>
    <dbReference type="NCBI Taxonomy" id="66376"/>
    <lineage>
        <taxon>Bacteria</taxon>
        <taxon>Bacillati</taxon>
        <taxon>Actinomycetota</taxon>
        <taxon>Actinomycetes</taxon>
        <taxon>Kitasatosporales</taxon>
        <taxon>Streptomycetaceae</taxon>
        <taxon>Streptomyces</taxon>
    </lineage>
</organism>
<reference evidence="1" key="2">
    <citation type="submission" date="2020-09" db="EMBL/GenBank/DDBJ databases">
        <authorList>
            <person name="Sun Q."/>
            <person name="Ohkuma M."/>
        </authorList>
    </citation>
    <scope>NUCLEOTIDE SEQUENCE</scope>
    <source>
        <strain evidence="1">JCM 3302</strain>
    </source>
</reference>
<dbReference type="EMBL" id="BNBC01000076">
    <property type="protein sequence ID" value="GHF16849.1"/>
    <property type="molecule type" value="Genomic_DNA"/>
</dbReference>
<evidence type="ECO:0000313" key="2">
    <source>
        <dbReference type="Proteomes" id="UP000641386"/>
    </source>
</evidence>
<evidence type="ECO:0000313" key="1">
    <source>
        <dbReference type="EMBL" id="GHF16849.1"/>
    </source>
</evidence>
<comment type="caution">
    <text evidence="1">The sequence shown here is derived from an EMBL/GenBank/DDBJ whole genome shotgun (WGS) entry which is preliminary data.</text>
</comment>
<reference evidence="1" key="1">
    <citation type="journal article" date="2014" name="Int. J. Syst. Evol. Microbiol.">
        <title>Complete genome sequence of Corynebacterium casei LMG S-19264T (=DSM 44701T), isolated from a smear-ripened cheese.</title>
        <authorList>
            <consortium name="US DOE Joint Genome Institute (JGI-PGF)"/>
            <person name="Walter F."/>
            <person name="Albersmeier A."/>
            <person name="Kalinowski J."/>
            <person name="Ruckert C."/>
        </authorList>
    </citation>
    <scope>NUCLEOTIDE SEQUENCE</scope>
    <source>
        <strain evidence="1">JCM 3302</strain>
    </source>
</reference>
<gene>
    <name evidence="1" type="ORF">GCM10014715_85020</name>
</gene>
<proteinExistence type="predicted"/>
<sequence length="65" mass="6917">MVPGVQVERASVRTTWTPWAASARLYLGRRWMGWELPAHAIYGPAVGGGAPSIPVPADPPPEALP</sequence>